<keyword evidence="2" id="KW-1185">Reference proteome</keyword>
<evidence type="ECO:0000313" key="1">
    <source>
        <dbReference type="EMBL" id="SEK51850.1"/>
    </source>
</evidence>
<proteinExistence type="predicted"/>
<dbReference type="RefSeq" id="WP_161791308.1">
    <property type="nucleotide sequence ID" value="NZ_BBPN01000033.1"/>
</dbReference>
<organism evidence="1 2">
    <name type="scientific">Streptacidiphilus jiangxiensis</name>
    <dbReference type="NCBI Taxonomy" id="235985"/>
    <lineage>
        <taxon>Bacteria</taxon>
        <taxon>Bacillati</taxon>
        <taxon>Actinomycetota</taxon>
        <taxon>Actinomycetes</taxon>
        <taxon>Kitasatosporales</taxon>
        <taxon>Streptomycetaceae</taxon>
        <taxon>Streptacidiphilus</taxon>
    </lineage>
</organism>
<dbReference type="AlphaFoldDB" id="A0A1H7HS50"/>
<accession>A0A1H7HS50</accession>
<sequence length="51" mass="4798">MGKRIGVAVIGSLLGIGLTVGLAVAASASGAPRPVVPAVAHPNMGDNGACC</sequence>
<gene>
    <name evidence="1" type="ORF">SAMN05414137_102287</name>
</gene>
<dbReference type="EMBL" id="FOAZ01000002">
    <property type="protein sequence ID" value="SEK51850.1"/>
    <property type="molecule type" value="Genomic_DNA"/>
</dbReference>
<protein>
    <submittedName>
        <fullName evidence="1">Uncharacterized protein</fullName>
    </submittedName>
</protein>
<dbReference type="Proteomes" id="UP000183015">
    <property type="component" value="Unassembled WGS sequence"/>
</dbReference>
<reference evidence="2" key="1">
    <citation type="submission" date="2016-10" db="EMBL/GenBank/DDBJ databases">
        <authorList>
            <person name="Varghese N."/>
        </authorList>
    </citation>
    <scope>NUCLEOTIDE SEQUENCE [LARGE SCALE GENOMIC DNA]</scope>
    <source>
        <strain evidence="2">DSM 45096 / BCRC 16803 / CGMCC 4.1857 / CIP 109030 / JCM 12277 / KCTC 19219 / NBRC 100920 / 33214</strain>
    </source>
</reference>
<name>A0A1H7HS50_STRJI</name>
<evidence type="ECO:0000313" key="2">
    <source>
        <dbReference type="Proteomes" id="UP000183015"/>
    </source>
</evidence>